<protein>
    <submittedName>
        <fullName evidence="1">Uncharacterized protein</fullName>
    </submittedName>
</protein>
<sequence>MEVGLCLIQKINYRIDYVALTVMVNVLTVKHVDLKKEAPNAPEVNQILPGIPLLGGLVGVLCDCPHDRLLSPLNAPPSLQYIAKELYRRDYATAIEDCAK</sequence>
<accession>A0A9P5XCC5</accession>
<dbReference type="Proteomes" id="UP000807342">
    <property type="component" value="Unassembled WGS sequence"/>
</dbReference>
<dbReference type="AlphaFoldDB" id="A0A9P5XCC5"/>
<proteinExistence type="predicted"/>
<name>A0A9P5XCC5_9AGAR</name>
<organism evidence="1 2">
    <name type="scientific">Macrolepiota fuliginosa MF-IS2</name>
    <dbReference type="NCBI Taxonomy" id="1400762"/>
    <lineage>
        <taxon>Eukaryota</taxon>
        <taxon>Fungi</taxon>
        <taxon>Dikarya</taxon>
        <taxon>Basidiomycota</taxon>
        <taxon>Agaricomycotina</taxon>
        <taxon>Agaricomycetes</taxon>
        <taxon>Agaricomycetidae</taxon>
        <taxon>Agaricales</taxon>
        <taxon>Agaricineae</taxon>
        <taxon>Agaricaceae</taxon>
        <taxon>Macrolepiota</taxon>
    </lineage>
</organism>
<reference evidence="1" key="1">
    <citation type="submission" date="2020-11" db="EMBL/GenBank/DDBJ databases">
        <authorList>
            <consortium name="DOE Joint Genome Institute"/>
            <person name="Ahrendt S."/>
            <person name="Riley R."/>
            <person name="Andreopoulos W."/>
            <person name="Labutti K."/>
            <person name="Pangilinan J."/>
            <person name="Ruiz-Duenas F.J."/>
            <person name="Barrasa J.M."/>
            <person name="Sanchez-Garcia M."/>
            <person name="Camarero S."/>
            <person name="Miyauchi S."/>
            <person name="Serrano A."/>
            <person name="Linde D."/>
            <person name="Babiker R."/>
            <person name="Drula E."/>
            <person name="Ayuso-Fernandez I."/>
            <person name="Pacheco R."/>
            <person name="Padilla G."/>
            <person name="Ferreira P."/>
            <person name="Barriuso J."/>
            <person name="Kellner H."/>
            <person name="Castanera R."/>
            <person name="Alfaro M."/>
            <person name="Ramirez L."/>
            <person name="Pisabarro A.G."/>
            <person name="Kuo A."/>
            <person name="Tritt A."/>
            <person name="Lipzen A."/>
            <person name="He G."/>
            <person name="Yan M."/>
            <person name="Ng V."/>
            <person name="Cullen D."/>
            <person name="Martin F."/>
            <person name="Rosso M.-N."/>
            <person name="Henrissat B."/>
            <person name="Hibbett D."/>
            <person name="Martinez A.T."/>
            <person name="Grigoriev I.V."/>
        </authorList>
    </citation>
    <scope>NUCLEOTIDE SEQUENCE</scope>
    <source>
        <strain evidence="1">MF-IS2</strain>
    </source>
</reference>
<keyword evidence="2" id="KW-1185">Reference proteome</keyword>
<evidence type="ECO:0000313" key="1">
    <source>
        <dbReference type="EMBL" id="KAF9447447.1"/>
    </source>
</evidence>
<comment type="caution">
    <text evidence="1">The sequence shown here is derived from an EMBL/GenBank/DDBJ whole genome shotgun (WGS) entry which is preliminary data.</text>
</comment>
<evidence type="ECO:0000313" key="2">
    <source>
        <dbReference type="Proteomes" id="UP000807342"/>
    </source>
</evidence>
<gene>
    <name evidence="1" type="ORF">P691DRAFT_782353</name>
</gene>
<dbReference type="EMBL" id="MU151199">
    <property type="protein sequence ID" value="KAF9447447.1"/>
    <property type="molecule type" value="Genomic_DNA"/>
</dbReference>